<dbReference type="InterPro" id="IPR018046">
    <property type="entry name" value="Pili_assmbl_chaperone_CS"/>
</dbReference>
<dbReference type="OrthoDB" id="9131059at2"/>
<feature type="domain" description="Pili assembly chaperone N-terminal" evidence="10">
    <location>
        <begin position="28"/>
        <end position="152"/>
    </location>
</feature>
<dbReference type="InterPro" id="IPR013783">
    <property type="entry name" value="Ig-like_fold"/>
</dbReference>
<evidence type="ECO:0000256" key="3">
    <source>
        <dbReference type="ARBA" id="ARBA00022558"/>
    </source>
</evidence>
<evidence type="ECO:0000256" key="5">
    <source>
        <dbReference type="ARBA" id="ARBA00022764"/>
    </source>
</evidence>
<dbReference type="InterPro" id="IPR008962">
    <property type="entry name" value="PapD-like_sf"/>
</dbReference>
<dbReference type="AlphaFoldDB" id="A0A0D7LPL0"/>
<reference evidence="15" key="2">
    <citation type="journal article" date="2021" name="Microb. Genom.">
        <title>A genomic epidemiological study shows that prevalence of antimicrobial resistance in Enterobacterales is associated with the livestock host, as well as antimicrobial usage.</title>
        <authorList>
            <person name="AbuOun M."/>
            <person name="Jones H."/>
            <person name="Stubberfield E."/>
            <person name="Gilson D."/>
            <person name="Shaw L.P."/>
            <person name="Hubbard A.T.M."/>
            <person name="Chau K.K."/>
            <person name="Sebra R."/>
            <person name="Peto T.E.A."/>
            <person name="Crook D.W."/>
            <person name="Read D.S."/>
            <person name="Gweon H.S."/>
            <person name="Walker A.S."/>
            <person name="Stoesser N."/>
            <person name="Smith R.P."/>
            <person name="Anjum M.F."/>
            <person name="On Behalf Of The Rehab Consortium."/>
        </authorList>
    </citation>
    <scope>NUCLEOTIDE SEQUENCE</scope>
    <source>
        <strain evidence="15">RHBSTW-00370</strain>
    </source>
</reference>
<reference evidence="16" key="1">
    <citation type="submission" date="2020-06" db="EMBL/GenBank/DDBJ databases">
        <title>REHAB project genomes.</title>
        <authorList>
            <person name="Shaw L.P."/>
        </authorList>
    </citation>
    <scope>NUCLEOTIDE SEQUENCE [LARGE SCALE GENOMIC DNA]</scope>
    <source>
        <strain evidence="16">RHBSTW-00370</strain>
    </source>
</reference>
<dbReference type="Gene3D" id="2.60.40.10">
    <property type="entry name" value="Immunoglobulins"/>
    <property type="match status" value="2"/>
</dbReference>
<dbReference type="Proteomes" id="UP001279522">
    <property type="component" value="Unassembled WGS sequence"/>
</dbReference>
<evidence type="ECO:0000313" key="16">
    <source>
        <dbReference type="Proteomes" id="UP000512222"/>
    </source>
</evidence>
<evidence type="ECO:0000313" key="12">
    <source>
        <dbReference type="EMBL" id="CAH6612502.1"/>
    </source>
</evidence>
<proteinExistence type="inferred from homology"/>
<protein>
    <submittedName>
        <fullName evidence="12 13">Fimbrial chaperone</fullName>
    </submittedName>
</protein>
<dbReference type="PROSITE" id="PS00635">
    <property type="entry name" value="PILI_CHAPERONE"/>
    <property type="match status" value="1"/>
</dbReference>
<dbReference type="PANTHER" id="PTHR30251:SF2">
    <property type="entry name" value="FIMBRIAL CHAPERONE YADV-RELATED"/>
    <property type="match status" value="1"/>
</dbReference>
<dbReference type="InterPro" id="IPR001829">
    <property type="entry name" value="Pili_assmbl_chaperone_bac"/>
</dbReference>
<evidence type="ECO:0000256" key="2">
    <source>
        <dbReference type="ARBA" id="ARBA00007399"/>
    </source>
</evidence>
<reference evidence="13" key="4">
    <citation type="submission" date="2023-05" db="EMBL/GenBank/DDBJ databases">
        <authorList>
            <consortium name="Clinical and Environmental Microbiology Branch: Whole genome sequencing antimicrobial resistance pathogens in the healthcare setting"/>
        </authorList>
    </citation>
    <scope>NUCLEOTIDE SEQUENCE</scope>
    <source>
        <strain evidence="13">2023GN-00287</strain>
        <strain evidence="14">Whole organism</strain>
    </source>
</reference>
<dbReference type="InterPro" id="IPR016147">
    <property type="entry name" value="Pili_assmbl_chaperone_N"/>
</dbReference>
<dbReference type="PANTHER" id="PTHR30251">
    <property type="entry name" value="PILUS ASSEMBLY CHAPERONE"/>
    <property type="match status" value="1"/>
</dbReference>
<accession>A0A0D7LPL0</accession>
<feature type="chain" id="PRO_5011848700" evidence="9">
    <location>
        <begin position="27"/>
        <end position="247"/>
    </location>
</feature>
<evidence type="ECO:0000313" key="15">
    <source>
        <dbReference type="EMBL" id="QLV32111.1"/>
    </source>
</evidence>
<name>A0A0D7LPL0_CITFR</name>
<evidence type="ECO:0000313" key="17">
    <source>
        <dbReference type="Proteomes" id="UP001279522"/>
    </source>
</evidence>
<dbReference type="SUPFAM" id="SSF49584">
    <property type="entry name" value="Periplasmic chaperone C-domain"/>
    <property type="match status" value="1"/>
</dbReference>
<gene>
    <name evidence="12" type="ORF">AI2935V1_4086</name>
    <name evidence="15" type="ORF">HV178_19930</name>
    <name evidence="14" type="ORF">P7U51_004615</name>
    <name evidence="13" type="ORF">SGX49_000010</name>
</gene>
<dbReference type="NCBIfam" id="NF007398">
    <property type="entry name" value="PRK09926.1"/>
    <property type="match status" value="1"/>
</dbReference>
<dbReference type="EMBL" id="OW995941">
    <property type="protein sequence ID" value="CAH6612502.1"/>
    <property type="molecule type" value="Genomic_DNA"/>
</dbReference>
<evidence type="ECO:0000259" key="10">
    <source>
        <dbReference type="Pfam" id="PF00345"/>
    </source>
</evidence>
<dbReference type="Proteomes" id="UP001169574">
    <property type="component" value="Unassembled WGS sequence"/>
</dbReference>
<sequence>MTRTSRSLFSLFSAVLSFAVIFPAQADIVLSGTRIVYKESQKDVTIRLENKGSSPALVQTWLDDGEQNADPSTINVPFNATPPVARIEPGRGQTVKLTYTNSISLPKDRESIYWFNVLEVPPKINEAGSKDKNILQLAFRTRIKMFYRPSGLTDIASDAPKKLQWQLRNKNGQAVVHVINPTGYFVSFNSISAIVGGKKYNIKNSMIAPKSESELSVAGLNGSPGKATIDYIAISDFGGPINGKVEI</sequence>
<dbReference type="PRINTS" id="PR00969">
    <property type="entry name" value="CHAPERONPILI"/>
</dbReference>
<dbReference type="Pfam" id="PF02753">
    <property type="entry name" value="PapD_C"/>
    <property type="match status" value="1"/>
</dbReference>
<dbReference type="GO" id="GO:0030288">
    <property type="term" value="C:outer membrane-bounded periplasmic space"/>
    <property type="evidence" value="ECO:0007669"/>
    <property type="project" value="InterPro"/>
</dbReference>
<dbReference type="Proteomes" id="UP000512222">
    <property type="component" value="Chromosome"/>
</dbReference>
<comment type="similarity">
    <text evidence="2 8">Belongs to the periplasmic pilus chaperone family.</text>
</comment>
<dbReference type="FunFam" id="2.60.40.10:FF:000458">
    <property type="entry name" value="Molecular chaperone FimC"/>
    <property type="match status" value="1"/>
</dbReference>
<evidence type="ECO:0000256" key="1">
    <source>
        <dbReference type="ARBA" id="ARBA00004418"/>
    </source>
</evidence>
<reference evidence="12" key="3">
    <citation type="submission" date="2022-05" db="EMBL/GenBank/DDBJ databases">
        <authorList>
            <person name="Alioto T."/>
            <person name="Alioto T."/>
            <person name="Gomez Garrido J."/>
        </authorList>
    </citation>
    <scope>NUCLEOTIDE SEQUENCE</scope>
    <source>
        <strain evidence="12">112</strain>
    </source>
</reference>
<dbReference type="InterPro" id="IPR016148">
    <property type="entry name" value="Pili_assmbl_chaperone_C"/>
</dbReference>
<evidence type="ECO:0000256" key="9">
    <source>
        <dbReference type="SAM" id="SignalP"/>
    </source>
</evidence>
<organism evidence="13 17">
    <name type="scientific">Citrobacter freundii</name>
    <dbReference type="NCBI Taxonomy" id="546"/>
    <lineage>
        <taxon>Bacteria</taxon>
        <taxon>Pseudomonadati</taxon>
        <taxon>Pseudomonadota</taxon>
        <taxon>Gammaproteobacteria</taxon>
        <taxon>Enterobacterales</taxon>
        <taxon>Enterobacteriaceae</taxon>
        <taxon>Citrobacter</taxon>
        <taxon>Citrobacter freundii complex</taxon>
    </lineage>
</organism>
<keyword evidence="6 8" id="KW-0143">Chaperone</keyword>
<evidence type="ECO:0000256" key="6">
    <source>
        <dbReference type="ARBA" id="ARBA00023186"/>
    </source>
</evidence>
<keyword evidence="5" id="KW-0574">Periplasm</keyword>
<keyword evidence="7" id="KW-0393">Immunoglobulin domain</keyword>
<dbReference type="SUPFAM" id="SSF49354">
    <property type="entry name" value="PapD-like"/>
    <property type="match status" value="1"/>
</dbReference>
<evidence type="ECO:0000313" key="13">
    <source>
        <dbReference type="EMBL" id="ELV3677643.1"/>
    </source>
</evidence>
<dbReference type="EMBL" id="ABOSXX010000001">
    <property type="protein sequence ID" value="ELV3677643.1"/>
    <property type="molecule type" value="Genomic_DNA"/>
</dbReference>
<evidence type="ECO:0000313" key="14">
    <source>
        <dbReference type="EMBL" id="EMM7460028.1"/>
    </source>
</evidence>
<dbReference type="RefSeq" id="WP_044712899.1">
    <property type="nucleotide sequence ID" value="NZ_AP028314.1"/>
</dbReference>
<feature type="signal peptide" evidence="9">
    <location>
        <begin position="1"/>
        <end position="26"/>
    </location>
</feature>
<dbReference type="InterPro" id="IPR036316">
    <property type="entry name" value="Pili_assmbl_chap_C_dom_sf"/>
</dbReference>
<dbReference type="Proteomes" id="UP000789647">
    <property type="component" value="Chromosome"/>
</dbReference>
<dbReference type="GO" id="GO:0071555">
    <property type="term" value="P:cell wall organization"/>
    <property type="evidence" value="ECO:0007669"/>
    <property type="project" value="InterPro"/>
</dbReference>
<keyword evidence="3" id="KW-1029">Fimbrium biogenesis</keyword>
<comment type="subcellular location">
    <subcellularLocation>
        <location evidence="1 8">Periplasm</location>
    </subcellularLocation>
</comment>
<dbReference type="EMBL" id="ABLGCN030000017">
    <property type="protein sequence ID" value="EMM7460028.1"/>
    <property type="molecule type" value="Genomic_DNA"/>
</dbReference>
<evidence type="ECO:0000256" key="8">
    <source>
        <dbReference type="RuleBase" id="RU003918"/>
    </source>
</evidence>
<dbReference type="EMBL" id="CP056573">
    <property type="protein sequence ID" value="QLV32111.1"/>
    <property type="molecule type" value="Genomic_DNA"/>
</dbReference>
<dbReference type="Pfam" id="PF00345">
    <property type="entry name" value="PapD_N"/>
    <property type="match status" value="1"/>
</dbReference>
<evidence type="ECO:0000256" key="7">
    <source>
        <dbReference type="ARBA" id="ARBA00023319"/>
    </source>
</evidence>
<evidence type="ECO:0000259" key="11">
    <source>
        <dbReference type="Pfam" id="PF02753"/>
    </source>
</evidence>
<evidence type="ECO:0000256" key="4">
    <source>
        <dbReference type="ARBA" id="ARBA00022729"/>
    </source>
</evidence>
<feature type="domain" description="Pili assembly chaperone C-terminal" evidence="11">
    <location>
        <begin position="179"/>
        <end position="240"/>
    </location>
</feature>
<keyword evidence="4 9" id="KW-0732">Signal</keyword>
<dbReference type="InterPro" id="IPR050643">
    <property type="entry name" value="Periplasmic_pilus_chap"/>
</dbReference>